<keyword evidence="3" id="KW-0378">Hydrolase</keyword>
<keyword evidence="2" id="KW-0255">Endonuclease</keyword>
<evidence type="ECO:0000256" key="3">
    <source>
        <dbReference type="ARBA" id="ARBA00022801"/>
    </source>
</evidence>
<dbReference type="SMART" id="SM00318">
    <property type="entry name" value="SNc"/>
    <property type="match status" value="1"/>
</dbReference>
<organism evidence="5 6">
    <name type="scientific">Zobellella aerophila</name>
    <dbReference type="NCBI Taxonomy" id="870480"/>
    <lineage>
        <taxon>Bacteria</taxon>
        <taxon>Pseudomonadati</taxon>
        <taxon>Pseudomonadota</taxon>
        <taxon>Gammaproteobacteria</taxon>
        <taxon>Aeromonadales</taxon>
        <taxon>Aeromonadaceae</taxon>
        <taxon>Zobellella</taxon>
    </lineage>
</organism>
<dbReference type="SUPFAM" id="SSF50199">
    <property type="entry name" value="Staphylococcal nuclease"/>
    <property type="match status" value="1"/>
</dbReference>
<name>A0ABP6W396_9GAMM</name>
<dbReference type="InterPro" id="IPR016071">
    <property type="entry name" value="Staphylococal_nuclease_OB-fold"/>
</dbReference>
<evidence type="ECO:0000259" key="4">
    <source>
        <dbReference type="PROSITE" id="PS50830"/>
    </source>
</evidence>
<protein>
    <submittedName>
        <fullName evidence="5">Thermonuclease family protein</fullName>
    </submittedName>
</protein>
<comment type="caution">
    <text evidence="5">The sequence shown here is derived from an EMBL/GenBank/DDBJ whole genome shotgun (WGS) entry which is preliminary data.</text>
</comment>
<dbReference type="Proteomes" id="UP001500795">
    <property type="component" value="Unassembled WGS sequence"/>
</dbReference>
<dbReference type="InterPro" id="IPR035437">
    <property type="entry name" value="SNase_OB-fold_sf"/>
</dbReference>
<dbReference type="RefSeq" id="WP_344958560.1">
    <property type="nucleotide sequence ID" value="NZ_BAABCX010000003.1"/>
</dbReference>
<proteinExistence type="predicted"/>
<sequence>MPASSLFWLLLLCPLWVYATCPRLTADEIVRIERVVDGDTLRLQDGRTIRLIGIDTPELNRHGRTRAEPGAAHARDWLRNNFKKESQLKLVFGVKRRDDYGRWLAHPLAASGIPLTEQMLLQGLGSLLVIPPNHELWPCLFAAESKARRAKLGIWSQPLPMVPSQAGWQMLRGRVTAVSSESNQARVLLENKLWLRAGSRAAPELRQRLARLRPGTLLFVRGRVYRDKGEWRLWLNSPWQYSEEN</sequence>
<gene>
    <name evidence="5" type="ORF">GCM10022394_25300</name>
</gene>
<reference evidence="6" key="1">
    <citation type="journal article" date="2019" name="Int. J. Syst. Evol. Microbiol.">
        <title>The Global Catalogue of Microorganisms (GCM) 10K type strain sequencing project: providing services to taxonomists for standard genome sequencing and annotation.</title>
        <authorList>
            <consortium name="The Broad Institute Genomics Platform"/>
            <consortium name="The Broad Institute Genome Sequencing Center for Infectious Disease"/>
            <person name="Wu L."/>
            <person name="Ma J."/>
        </authorList>
    </citation>
    <scope>NUCLEOTIDE SEQUENCE [LARGE SCALE GENOMIC DNA]</scope>
    <source>
        <strain evidence="6">JCM 17110</strain>
    </source>
</reference>
<dbReference type="Pfam" id="PF00565">
    <property type="entry name" value="SNase"/>
    <property type="match status" value="1"/>
</dbReference>
<keyword evidence="1" id="KW-0540">Nuclease</keyword>
<evidence type="ECO:0000256" key="1">
    <source>
        <dbReference type="ARBA" id="ARBA00022722"/>
    </source>
</evidence>
<dbReference type="PANTHER" id="PTHR12302">
    <property type="entry name" value="EBNA2 BINDING PROTEIN P100"/>
    <property type="match status" value="1"/>
</dbReference>
<evidence type="ECO:0000313" key="6">
    <source>
        <dbReference type="Proteomes" id="UP001500795"/>
    </source>
</evidence>
<keyword evidence="6" id="KW-1185">Reference proteome</keyword>
<evidence type="ECO:0000313" key="5">
    <source>
        <dbReference type="EMBL" id="GAA3544214.1"/>
    </source>
</evidence>
<dbReference type="EMBL" id="BAABCX010000003">
    <property type="protein sequence ID" value="GAA3544214.1"/>
    <property type="molecule type" value="Genomic_DNA"/>
</dbReference>
<evidence type="ECO:0000256" key="2">
    <source>
        <dbReference type="ARBA" id="ARBA00022759"/>
    </source>
</evidence>
<dbReference type="PANTHER" id="PTHR12302:SF3">
    <property type="entry name" value="SERINE_THREONINE-PROTEIN KINASE 31"/>
    <property type="match status" value="1"/>
</dbReference>
<feature type="domain" description="TNase-like" evidence="4">
    <location>
        <begin position="26"/>
        <end position="157"/>
    </location>
</feature>
<dbReference type="Gene3D" id="2.40.50.90">
    <property type="match status" value="1"/>
</dbReference>
<accession>A0ABP6W396</accession>
<dbReference type="PROSITE" id="PS50830">
    <property type="entry name" value="TNASE_3"/>
    <property type="match status" value="1"/>
</dbReference>